<gene>
    <name evidence="1" type="ORF">BpHYR1_024613</name>
</gene>
<evidence type="ECO:0000313" key="2">
    <source>
        <dbReference type="Proteomes" id="UP000276133"/>
    </source>
</evidence>
<dbReference type="Proteomes" id="UP000276133">
    <property type="component" value="Unassembled WGS sequence"/>
</dbReference>
<sequence length="59" mass="7195">MEVFYNSTRHLIKQKLCMMENSLKRILKSSIESHSHFIEFNVSLNIRKLYNEKNMRHLN</sequence>
<reference evidence="1 2" key="1">
    <citation type="journal article" date="2018" name="Sci. Rep.">
        <title>Genomic signatures of local adaptation to the degree of environmental predictability in rotifers.</title>
        <authorList>
            <person name="Franch-Gras L."/>
            <person name="Hahn C."/>
            <person name="Garcia-Roger E.M."/>
            <person name="Carmona M.J."/>
            <person name="Serra M."/>
            <person name="Gomez A."/>
        </authorList>
    </citation>
    <scope>NUCLEOTIDE SEQUENCE [LARGE SCALE GENOMIC DNA]</scope>
    <source>
        <strain evidence="1">HYR1</strain>
    </source>
</reference>
<accession>A0A3M7SQN8</accession>
<dbReference type="EMBL" id="REGN01000910">
    <property type="protein sequence ID" value="RNA38171.1"/>
    <property type="molecule type" value="Genomic_DNA"/>
</dbReference>
<comment type="caution">
    <text evidence="1">The sequence shown here is derived from an EMBL/GenBank/DDBJ whole genome shotgun (WGS) entry which is preliminary data.</text>
</comment>
<organism evidence="1 2">
    <name type="scientific">Brachionus plicatilis</name>
    <name type="common">Marine rotifer</name>
    <name type="synonym">Brachionus muelleri</name>
    <dbReference type="NCBI Taxonomy" id="10195"/>
    <lineage>
        <taxon>Eukaryota</taxon>
        <taxon>Metazoa</taxon>
        <taxon>Spiralia</taxon>
        <taxon>Gnathifera</taxon>
        <taxon>Rotifera</taxon>
        <taxon>Eurotatoria</taxon>
        <taxon>Monogononta</taxon>
        <taxon>Pseudotrocha</taxon>
        <taxon>Ploima</taxon>
        <taxon>Brachionidae</taxon>
        <taxon>Brachionus</taxon>
    </lineage>
</organism>
<evidence type="ECO:0000313" key="1">
    <source>
        <dbReference type="EMBL" id="RNA38171.1"/>
    </source>
</evidence>
<name>A0A3M7SQN8_BRAPC</name>
<protein>
    <submittedName>
        <fullName evidence="1">Uncharacterized protein</fullName>
    </submittedName>
</protein>
<dbReference type="AlphaFoldDB" id="A0A3M7SQN8"/>
<proteinExistence type="predicted"/>
<keyword evidence="2" id="KW-1185">Reference proteome</keyword>